<reference evidence="6 7" key="1">
    <citation type="submission" date="2022-12" db="EMBL/GenBank/DDBJ databases">
        <title>Chromosome-level genome of Tegillarca granosa.</title>
        <authorList>
            <person name="Kim J."/>
        </authorList>
    </citation>
    <scope>NUCLEOTIDE SEQUENCE [LARGE SCALE GENOMIC DNA]</scope>
    <source>
        <strain evidence="6">Teg-2019</strain>
        <tissue evidence="6">Adductor muscle</tissue>
    </source>
</reference>
<dbReference type="PANTHER" id="PTHR11103:SF18">
    <property type="entry name" value="SLR1189 PROTEIN"/>
    <property type="match status" value="1"/>
</dbReference>
<comment type="caution">
    <text evidence="6">The sequence shown here is derived from an EMBL/GenBank/DDBJ whole genome shotgun (WGS) entry which is preliminary data.</text>
</comment>
<organism evidence="6 7">
    <name type="scientific">Tegillarca granosa</name>
    <name type="common">Malaysian cockle</name>
    <name type="synonym">Anadara granosa</name>
    <dbReference type="NCBI Taxonomy" id="220873"/>
    <lineage>
        <taxon>Eukaryota</taxon>
        <taxon>Metazoa</taxon>
        <taxon>Spiralia</taxon>
        <taxon>Lophotrochozoa</taxon>
        <taxon>Mollusca</taxon>
        <taxon>Bivalvia</taxon>
        <taxon>Autobranchia</taxon>
        <taxon>Pteriomorphia</taxon>
        <taxon>Arcoida</taxon>
        <taxon>Arcoidea</taxon>
        <taxon>Arcidae</taxon>
        <taxon>Tegillarca</taxon>
    </lineage>
</organism>
<protein>
    <recommendedName>
        <fullName evidence="5">Hcy-binding domain-containing protein</fullName>
    </recommendedName>
</protein>
<dbReference type="PROSITE" id="PS50970">
    <property type="entry name" value="HCY"/>
    <property type="match status" value="1"/>
</dbReference>
<evidence type="ECO:0000256" key="2">
    <source>
        <dbReference type="ARBA" id="ARBA00022679"/>
    </source>
</evidence>
<dbReference type="SUPFAM" id="SSF82282">
    <property type="entry name" value="Homocysteine S-methyltransferase"/>
    <property type="match status" value="3"/>
</dbReference>
<comment type="cofactor">
    <cofactor evidence="4">
        <name>Zn(2+)</name>
        <dbReference type="ChEBI" id="CHEBI:29105"/>
    </cofactor>
</comment>
<evidence type="ECO:0000256" key="3">
    <source>
        <dbReference type="ARBA" id="ARBA00034478"/>
    </source>
</evidence>
<evidence type="ECO:0000259" key="5">
    <source>
        <dbReference type="PROSITE" id="PS50970"/>
    </source>
</evidence>
<dbReference type="PANTHER" id="PTHR11103">
    <property type="entry name" value="SLR1189 PROTEIN"/>
    <property type="match status" value="1"/>
</dbReference>
<dbReference type="InterPro" id="IPR003726">
    <property type="entry name" value="HCY_dom"/>
</dbReference>
<keyword evidence="7" id="KW-1185">Reference proteome</keyword>
<dbReference type="Gene3D" id="3.20.20.330">
    <property type="entry name" value="Homocysteine-binding-like domain"/>
    <property type="match status" value="3"/>
</dbReference>
<keyword evidence="1 4" id="KW-0489">Methyltransferase</keyword>
<gene>
    <name evidence="6" type="ORF">KUTeg_007258</name>
</gene>
<evidence type="ECO:0000256" key="1">
    <source>
        <dbReference type="ARBA" id="ARBA00022603"/>
    </source>
</evidence>
<dbReference type="Pfam" id="PF02574">
    <property type="entry name" value="S-methyl_trans"/>
    <property type="match status" value="1"/>
</dbReference>
<evidence type="ECO:0000256" key="4">
    <source>
        <dbReference type="PROSITE-ProRule" id="PRU00333"/>
    </source>
</evidence>
<feature type="binding site" evidence="4">
    <location>
        <position position="332"/>
    </location>
    <ligand>
        <name>Zn(2+)</name>
        <dbReference type="ChEBI" id="CHEBI:29105"/>
    </ligand>
</feature>
<dbReference type="InterPro" id="IPR036589">
    <property type="entry name" value="HCY_dom_sf"/>
</dbReference>
<keyword evidence="4" id="KW-0862">Zinc</keyword>
<evidence type="ECO:0000313" key="6">
    <source>
        <dbReference type="EMBL" id="KAJ8315108.1"/>
    </source>
</evidence>
<accession>A0ABQ9FCQ8</accession>
<comment type="pathway">
    <text evidence="3">Amino-acid biosynthesis; L-methionine biosynthesis via de novo pathway.</text>
</comment>
<dbReference type="EMBL" id="JARBDR010000337">
    <property type="protein sequence ID" value="KAJ8315108.1"/>
    <property type="molecule type" value="Genomic_DNA"/>
</dbReference>
<evidence type="ECO:0000313" key="7">
    <source>
        <dbReference type="Proteomes" id="UP001217089"/>
    </source>
</evidence>
<sequence>MYVIGIKVGQINFQDFNKKDPRDIILFMIIVAKENICLYIDRTLCVCICCLDTDSSAVENTMPVKGLVERFKDGENVVIAEGYMWEFERRGFLKAGGFIPEVVLEHPERVRSMHEEFVYAGSDVVEAFQYYGHREKLRTIGREDDLEKLNRTALKVAKEVAVATGTLMAGGLSNTGLYSTDAKSIEAVKEMFKEQVVWCVEEGADYIIGETFNDLGEAMLALEAIKTYGKGVPAVITLAAYVPDRTTDEVPIPEACRRLEEAGAAVVGLNCGRGPRTMLPLMKEIRKACKDPETGKYLNLLDLQCMMCNRSDIRKFAKEAKEIGINYIGLCCGNAANYMREIAEVYGKNIYPNDLECISCNREDIRKFADEVKAIGVNYIGLCCGNSPAFTRELAIKFGRNPASMKYYPDHSQSTWIYPNDLECISCNRNDIREFVQAAKTIGVNYIGLCCGNSPAFTREIAHAYGRSPPSMRFYPDTSMSFVFGNKEQHYKQSSKLRDFMMGDNQ</sequence>
<proteinExistence type="predicted"/>
<keyword evidence="4" id="KW-0479">Metal-binding</keyword>
<keyword evidence="2 4" id="KW-0808">Transferase</keyword>
<feature type="domain" description="Hcy-binding" evidence="5">
    <location>
        <begin position="65"/>
        <end position="346"/>
    </location>
</feature>
<feature type="binding site" evidence="4">
    <location>
        <position position="271"/>
    </location>
    <ligand>
        <name>Zn(2+)</name>
        <dbReference type="ChEBI" id="CHEBI:29105"/>
    </ligand>
</feature>
<feature type="binding site" evidence="4">
    <location>
        <position position="331"/>
    </location>
    <ligand>
        <name>Zn(2+)</name>
        <dbReference type="ChEBI" id="CHEBI:29105"/>
    </ligand>
</feature>
<name>A0ABQ9FCQ8_TEGGR</name>
<dbReference type="Proteomes" id="UP001217089">
    <property type="component" value="Unassembled WGS sequence"/>
</dbReference>